<dbReference type="Gene3D" id="1.20.1280.50">
    <property type="match status" value="1"/>
</dbReference>
<name>A0A7S0F4Q0_9STRA</name>
<feature type="region of interest" description="Disordered" evidence="1">
    <location>
        <begin position="1"/>
        <end position="59"/>
    </location>
</feature>
<dbReference type="EMBL" id="HBEF01020224">
    <property type="protein sequence ID" value="CAD8340341.1"/>
    <property type="molecule type" value="Transcribed_RNA"/>
</dbReference>
<accession>A0A7S0F4Q0</accession>
<dbReference type="SUPFAM" id="SSF81383">
    <property type="entry name" value="F-box domain"/>
    <property type="match status" value="1"/>
</dbReference>
<reference evidence="3" key="1">
    <citation type="submission" date="2021-01" db="EMBL/GenBank/DDBJ databases">
        <authorList>
            <person name="Corre E."/>
            <person name="Pelletier E."/>
            <person name="Niang G."/>
            <person name="Scheremetjew M."/>
            <person name="Finn R."/>
            <person name="Kale V."/>
            <person name="Holt S."/>
            <person name="Cochrane G."/>
            <person name="Meng A."/>
            <person name="Brown T."/>
            <person name="Cohen L."/>
        </authorList>
    </citation>
    <scope>NUCLEOTIDE SEQUENCE</scope>
    <source>
        <strain evidence="3">CCMP3328</strain>
    </source>
</reference>
<dbReference type="InterPro" id="IPR036047">
    <property type="entry name" value="F-box-like_dom_sf"/>
</dbReference>
<dbReference type="AlphaFoldDB" id="A0A7S0F4Q0"/>
<feature type="domain" description="F-box" evidence="2">
    <location>
        <begin position="146"/>
        <end position="178"/>
    </location>
</feature>
<dbReference type="InterPro" id="IPR001810">
    <property type="entry name" value="F-box_dom"/>
</dbReference>
<evidence type="ECO:0000259" key="2">
    <source>
        <dbReference type="Pfam" id="PF12937"/>
    </source>
</evidence>
<evidence type="ECO:0000313" key="3">
    <source>
        <dbReference type="EMBL" id="CAD8340341.1"/>
    </source>
</evidence>
<gene>
    <name evidence="3" type="ORF">CAUS1442_LOCUS12474</name>
</gene>
<protein>
    <recommendedName>
        <fullName evidence="2">F-box domain-containing protein</fullName>
    </recommendedName>
</protein>
<dbReference type="Pfam" id="PF12937">
    <property type="entry name" value="F-box-like"/>
    <property type="match status" value="1"/>
</dbReference>
<proteinExistence type="predicted"/>
<evidence type="ECO:0000256" key="1">
    <source>
        <dbReference type="SAM" id="MobiDB-lite"/>
    </source>
</evidence>
<organism evidence="3">
    <name type="scientific">Craspedostauros australis</name>
    <dbReference type="NCBI Taxonomy" id="1486917"/>
    <lineage>
        <taxon>Eukaryota</taxon>
        <taxon>Sar</taxon>
        <taxon>Stramenopiles</taxon>
        <taxon>Ochrophyta</taxon>
        <taxon>Bacillariophyta</taxon>
        <taxon>Bacillariophyceae</taxon>
        <taxon>Bacillariophycidae</taxon>
        <taxon>Naviculales</taxon>
        <taxon>Naviculaceae</taxon>
        <taxon>Craspedostauros</taxon>
    </lineage>
</organism>
<sequence length="180" mass="19943">MHGPPPPHMMVRPPHMTGQMPYSPMGMHSMATPNRAYPSHHMYHAPSSGSKRPRSAKSEHTMMAPVHGLDHHRQLQHATASVAAKITPHSTATSAKRMALRQPSAVRLQFDPQSARKKRKLTDGGDEVASSFFGRHLPKQTKTTALAIFSYLSNADVYNASLVSKKWSNLAIDGELWKFT</sequence>